<keyword evidence="2" id="KW-1185">Reference proteome</keyword>
<organism evidence="1 2">
    <name type="scientific">Phytophthora megakarya</name>
    <dbReference type="NCBI Taxonomy" id="4795"/>
    <lineage>
        <taxon>Eukaryota</taxon>
        <taxon>Sar</taxon>
        <taxon>Stramenopiles</taxon>
        <taxon>Oomycota</taxon>
        <taxon>Peronosporomycetes</taxon>
        <taxon>Peronosporales</taxon>
        <taxon>Peronosporaceae</taxon>
        <taxon>Phytophthora</taxon>
    </lineage>
</organism>
<accession>A0A225X4I6</accession>
<dbReference type="OrthoDB" id="128646at2759"/>
<name>A0A225X4I6_9STRA</name>
<dbReference type="AlphaFoldDB" id="A0A225X4I6"/>
<reference evidence="2" key="1">
    <citation type="submission" date="2017-03" db="EMBL/GenBank/DDBJ databases">
        <title>Phytopthora megakarya and P. palmivora, two closely related causual agents of cacao black pod achieved similar genome size and gene model numbers by different mechanisms.</title>
        <authorList>
            <person name="Ali S."/>
            <person name="Shao J."/>
            <person name="Larry D.J."/>
            <person name="Kronmiller B."/>
            <person name="Shen D."/>
            <person name="Strem M.D."/>
            <person name="Melnick R.L."/>
            <person name="Guiltinan M.J."/>
            <person name="Tyler B.M."/>
            <person name="Meinhardt L.W."/>
            <person name="Bailey B.A."/>
        </authorList>
    </citation>
    <scope>NUCLEOTIDE SEQUENCE [LARGE SCALE GENOMIC DNA]</scope>
    <source>
        <strain evidence="2">zdho120</strain>
    </source>
</reference>
<gene>
    <name evidence="1" type="ORF">PHMEG_000844</name>
</gene>
<protein>
    <recommendedName>
        <fullName evidence="3">Reverse transcriptase</fullName>
    </recommendedName>
</protein>
<evidence type="ECO:0008006" key="3">
    <source>
        <dbReference type="Google" id="ProtNLM"/>
    </source>
</evidence>
<dbReference type="EMBL" id="NBNE01000026">
    <property type="protein sequence ID" value="OWZ24140.1"/>
    <property type="molecule type" value="Genomic_DNA"/>
</dbReference>
<evidence type="ECO:0000313" key="1">
    <source>
        <dbReference type="EMBL" id="OWZ24140.1"/>
    </source>
</evidence>
<evidence type="ECO:0000313" key="2">
    <source>
        <dbReference type="Proteomes" id="UP000198211"/>
    </source>
</evidence>
<dbReference type="Proteomes" id="UP000198211">
    <property type="component" value="Unassembled WGS sequence"/>
</dbReference>
<comment type="caution">
    <text evidence="1">The sequence shown here is derived from an EMBL/GenBank/DDBJ whole genome shotgun (WGS) entry which is preliminary data.</text>
</comment>
<sequence>MDLSYASAVGQQKNKGRNARRFRCGTMCHYAPECMAPETQAKVAVAILGIVTVKQKIKNGQVGAGRPTGNAVTRIYNGHAILKTAALSERKSHYTMQDDMSNLVILKVTSTTKRMDSLCVLVTRARRSTLFNSNICRCWTSRENMYLVLSELEVRLATGAIVKTEKGINRARFSYKHRMFVESLLVLAFDNKVDMVLVIPWLTRMIIIDWDKRTFLRFRRCSTFETVGPVNAADTPNSASEPLIETVARATVFGRRVWEKEIPGQGPDTAKEYFAVRRRGDNFRELTRTRYRNRENIPPRREDNGLSTPELRYTAPLYGVEVTTMNRLRESIRQAVWMVANVQH</sequence>
<proteinExistence type="predicted"/>